<protein>
    <submittedName>
        <fullName evidence="1">Uncharacterized protein</fullName>
    </submittedName>
</protein>
<accession>A0A222DYD5</accession>
<proteinExistence type="predicted"/>
<organism evidence="1 2">
    <name type="scientific">Antarctobacter heliothermus</name>
    <dbReference type="NCBI Taxonomy" id="74033"/>
    <lineage>
        <taxon>Bacteria</taxon>
        <taxon>Pseudomonadati</taxon>
        <taxon>Pseudomonadota</taxon>
        <taxon>Alphaproteobacteria</taxon>
        <taxon>Rhodobacterales</taxon>
        <taxon>Roseobacteraceae</taxon>
        <taxon>Antarctobacter</taxon>
    </lineage>
</organism>
<dbReference type="Proteomes" id="UP000203589">
    <property type="component" value="Chromosome"/>
</dbReference>
<keyword evidence="2" id="KW-1185">Reference proteome</keyword>
<dbReference type="EMBL" id="CP022540">
    <property type="protein sequence ID" value="ASP18967.1"/>
    <property type="molecule type" value="Genomic_DNA"/>
</dbReference>
<gene>
    <name evidence="1" type="ORF">ANTHELSMS3_00242</name>
</gene>
<name>A0A222DYD5_9RHOB</name>
<evidence type="ECO:0000313" key="1">
    <source>
        <dbReference type="EMBL" id="ASP18967.1"/>
    </source>
</evidence>
<reference evidence="1 2" key="1">
    <citation type="submission" date="2017-07" db="EMBL/GenBank/DDBJ databases">
        <title>Genome Sequence of Antarctobacter heliothermus Strain SMS3 Isolated from a culture of the Diatom Skeletonema marinoi.</title>
        <authorList>
            <person name="Topel M."/>
            <person name="Pinder M.I.M."/>
            <person name="Johansson O.N."/>
            <person name="Kourtchenko O."/>
            <person name="Godhe A."/>
            <person name="Clarke A.K."/>
        </authorList>
    </citation>
    <scope>NUCLEOTIDE SEQUENCE [LARGE SCALE GENOMIC DNA]</scope>
    <source>
        <strain evidence="1 2">SMS3</strain>
    </source>
</reference>
<dbReference type="AlphaFoldDB" id="A0A222DYD5"/>
<dbReference type="KEGG" id="aht:ANTHELSMS3_00242"/>
<sequence length="36" mass="4011">MWMPDRLQFGAQAGPRLWNRVFDDNAPVPTPPGGQS</sequence>
<evidence type="ECO:0000313" key="2">
    <source>
        <dbReference type="Proteomes" id="UP000203589"/>
    </source>
</evidence>